<dbReference type="CDD" id="cd00086">
    <property type="entry name" value="homeodomain"/>
    <property type="match status" value="1"/>
</dbReference>
<evidence type="ECO:0000256" key="7">
    <source>
        <dbReference type="SAM" id="MobiDB-lite"/>
    </source>
</evidence>
<name>A0ABM1F5Z6_PRICU</name>
<reference evidence="10" key="1">
    <citation type="submission" date="2025-08" db="UniProtKB">
        <authorList>
            <consortium name="RefSeq"/>
        </authorList>
    </citation>
    <scope>IDENTIFICATION</scope>
</reference>
<dbReference type="Proteomes" id="UP000695022">
    <property type="component" value="Unplaced"/>
</dbReference>
<dbReference type="Gene3D" id="1.10.10.60">
    <property type="entry name" value="Homeodomain-like"/>
    <property type="match status" value="1"/>
</dbReference>
<feature type="region of interest" description="Disordered" evidence="7">
    <location>
        <begin position="115"/>
        <end position="143"/>
    </location>
</feature>
<dbReference type="GeneID" id="106819795"/>
<dbReference type="SUPFAM" id="SSF46689">
    <property type="entry name" value="Homeodomain-like"/>
    <property type="match status" value="1"/>
</dbReference>
<evidence type="ECO:0000259" key="8">
    <source>
        <dbReference type="PROSITE" id="PS50071"/>
    </source>
</evidence>
<dbReference type="PANTHER" id="PTHR45793">
    <property type="entry name" value="HOMEOBOX PROTEIN"/>
    <property type="match status" value="1"/>
</dbReference>
<organism evidence="9 10">
    <name type="scientific">Priapulus caudatus</name>
    <name type="common">Priapulid worm</name>
    <dbReference type="NCBI Taxonomy" id="37621"/>
    <lineage>
        <taxon>Eukaryota</taxon>
        <taxon>Metazoa</taxon>
        <taxon>Ecdysozoa</taxon>
        <taxon>Scalidophora</taxon>
        <taxon>Priapulida</taxon>
        <taxon>Priapulimorpha</taxon>
        <taxon>Priapulimorphida</taxon>
        <taxon>Priapulidae</taxon>
        <taxon>Priapulus</taxon>
    </lineage>
</organism>
<evidence type="ECO:0000313" key="9">
    <source>
        <dbReference type="Proteomes" id="UP000695022"/>
    </source>
</evidence>
<comment type="subcellular location">
    <subcellularLocation>
        <location evidence="1 5 6">Nucleus</location>
    </subcellularLocation>
</comment>
<evidence type="ECO:0000256" key="1">
    <source>
        <dbReference type="ARBA" id="ARBA00004123"/>
    </source>
</evidence>
<feature type="compositionally biased region" description="Low complexity" evidence="7">
    <location>
        <begin position="43"/>
        <end position="63"/>
    </location>
</feature>
<feature type="domain" description="Homeobox" evidence="8">
    <location>
        <begin position="61"/>
        <end position="121"/>
    </location>
</feature>
<dbReference type="Pfam" id="PF00046">
    <property type="entry name" value="Homeodomain"/>
    <property type="match status" value="1"/>
</dbReference>
<keyword evidence="4 5" id="KW-0539">Nucleus</keyword>
<dbReference type="InterPro" id="IPR009057">
    <property type="entry name" value="Homeodomain-like_sf"/>
</dbReference>
<gene>
    <name evidence="10" type="primary">LOC106819795</name>
</gene>
<evidence type="ECO:0000256" key="3">
    <source>
        <dbReference type="ARBA" id="ARBA00023155"/>
    </source>
</evidence>
<keyword evidence="2 5" id="KW-0238">DNA-binding</keyword>
<evidence type="ECO:0000256" key="2">
    <source>
        <dbReference type="ARBA" id="ARBA00023125"/>
    </source>
</evidence>
<dbReference type="PROSITE" id="PS50071">
    <property type="entry name" value="HOMEOBOX_2"/>
    <property type="match status" value="1"/>
</dbReference>
<evidence type="ECO:0000313" key="10">
    <source>
        <dbReference type="RefSeq" id="XP_014679867.1"/>
    </source>
</evidence>
<evidence type="ECO:0000256" key="5">
    <source>
        <dbReference type="PROSITE-ProRule" id="PRU00108"/>
    </source>
</evidence>
<protein>
    <submittedName>
        <fullName evidence="10">Homeobox protein prophet of Pit-1-like</fullName>
    </submittedName>
</protein>
<evidence type="ECO:0000256" key="4">
    <source>
        <dbReference type="ARBA" id="ARBA00023242"/>
    </source>
</evidence>
<evidence type="ECO:0000256" key="6">
    <source>
        <dbReference type="RuleBase" id="RU000682"/>
    </source>
</evidence>
<dbReference type="RefSeq" id="XP_014679867.1">
    <property type="nucleotide sequence ID" value="XM_014824381.1"/>
</dbReference>
<feature type="region of interest" description="Disordered" evidence="7">
    <location>
        <begin position="15"/>
        <end position="66"/>
    </location>
</feature>
<accession>A0ABM1F5Z6</accession>
<keyword evidence="3 5" id="KW-0371">Homeobox</keyword>
<proteinExistence type="predicted"/>
<keyword evidence="9" id="KW-1185">Reference proteome</keyword>
<feature type="DNA-binding region" description="Homeobox" evidence="5">
    <location>
        <begin position="63"/>
        <end position="122"/>
    </location>
</feature>
<sequence length="293" mass="31780">MMMVEAEEREEYINVVDSDDEGLGESIHGDSILGDFSSDDSVSDVSSLPASSPRETTTTPSPARRCRTHFSPVQQERLERYYGDNAYPDRGELDALASRIDLNARTLQTWFQNQRARQKRALNNGRRSAAASPAKSTDSAAAGGAPYVPMTEVLIPNSPSLLPYLPPELRPLPTMPYPARAPQRRPLAMGIPGVLYPNARRPIVLQPLSVAPLPPTIASPPMMQTMSRSCPASPAAPSGAAFAKLSLRDGSLTRPLFVNTVLPPYMMPFMKGHAAAMGVPALLPRLPRATMSY</sequence>
<dbReference type="SMART" id="SM00389">
    <property type="entry name" value="HOX"/>
    <property type="match status" value="1"/>
</dbReference>
<dbReference type="InterPro" id="IPR017970">
    <property type="entry name" value="Homeobox_CS"/>
</dbReference>
<dbReference type="PROSITE" id="PS00027">
    <property type="entry name" value="HOMEOBOX_1"/>
    <property type="match status" value="1"/>
</dbReference>
<dbReference type="InterPro" id="IPR001356">
    <property type="entry name" value="HD"/>
</dbReference>
<dbReference type="PANTHER" id="PTHR45793:SF12">
    <property type="entry name" value="TETRAPEPTIDE REPEAT HOMEOBOX 1"/>
    <property type="match status" value="1"/>
</dbReference>